<dbReference type="InterPro" id="IPR040623">
    <property type="entry name" value="RPN2_C"/>
</dbReference>
<dbReference type="eggNOG" id="KOG2062">
    <property type="taxonomic scope" value="Eukaryota"/>
</dbReference>
<feature type="domain" description="26S proteasome regulatory subunit RPN2 C-terminal" evidence="4">
    <location>
        <begin position="471"/>
        <end position="542"/>
    </location>
</feature>
<dbReference type="OMA" id="GEMMPPR"/>
<dbReference type="GO" id="GO:0005634">
    <property type="term" value="C:nucleus"/>
    <property type="evidence" value="ECO:0000318"/>
    <property type="project" value="GO_Central"/>
</dbReference>
<dbReference type="PANTHER" id="PTHR10943">
    <property type="entry name" value="26S PROTEASOME NON-ATPASE REGULATORY SUBUNIT"/>
    <property type="match status" value="1"/>
</dbReference>
<dbReference type="Pfam" id="PF18004">
    <property type="entry name" value="RPN2_C"/>
    <property type="match status" value="1"/>
</dbReference>
<evidence type="ECO:0000313" key="5">
    <source>
        <dbReference type="EMBL" id="EAX91699.1"/>
    </source>
</evidence>
<evidence type="ECO:0000313" key="6">
    <source>
        <dbReference type="Proteomes" id="UP000001542"/>
    </source>
</evidence>
<dbReference type="FunFam" id="1.25.10.10:FF:001614">
    <property type="entry name" value="Proteasome/cyclosome repeat family protein"/>
    <property type="match status" value="1"/>
</dbReference>
<dbReference type="VEuPathDB" id="TrichDB:TVAGG3_0165440"/>
<protein>
    <submittedName>
        <fullName evidence="5">Proteasome/cyclosome repeat family protein</fullName>
    </submittedName>
</protein>
<evidence type="ECO:0000256" key="1">
    <source>
        <dbReference type="ARBA" id="ARBA00022737"/>
    </source>
</evidence>
<organism evidence="5 6">
    <name type="scientific">Trichomonas vaginalis (strain ATCC PRA-98 / G3)</name>
    <dbReference type="NCBI Taxonomy" id="412133"/>
    <lineage>
        <taxon>Eukaryota</taxon>
        <taxon>Metamonada</taxon>
        <taxon>Parabasalia</taxon>
        <taxon>Trichomonadida</taxon>
        <taxon>Trichomonadidae</taxon>
        <taxon>Trichomonas</taxon>
    </lineage>
</organism>
<keyword evidence="1" id="KW-0677">Repeat</keyword>
<name>A2FTR0_TRIV3</name>
<keyword evidence="6" id="KW-1185">Reference proteome</keyword>
<dbReference type="AlphaFoldDB" id="A2FTR0"/>
<dbReference type="Pfam" id="PF13646">
    <property type="entry name" value="HEAT_2"/>
    <property type="match status" value="1"/>
</dbReference>
<dbReference type="STRING" id="5722.A2FTR0"/>
<feature type="region of interest" description="Disordered" evidence="3">
    <location>
        <begin position="472"/>
        <end position="499"/>
    </location>
</feature>
<evidence type="ECO:0000256" key="2">
    <source>
        <dbReference type="ARBA" id="ARBA00022942"/>
    </source>
</evidence>
<gene>
    <name evidence="5" type="ORF">TVAG_327080</name>
</gene>
<sequence length="543" mass="60528">MYAGVGDDNFFRVNLNWFITTRKWAQFTTAAAVGAIHVGHLEDALKVLTSFLVKEAPEHVTGGAIYALGLIYVNYRWDKAILNIVTEKLESSSQKTSYDQTNKPLYVIQHGACLALGLISLGSRDTSHYNLLLKVIREDHPEPSEAAGYALGMVMLGSGSPETFDEMIRFCENTEHEKIMRGIAMGLGFFFYECGARANDTIQRMLHSRQPFMRKGAAWIIALATIGNVSNAAWQKLLNIAVSDVTDNVRRAAVIGIGFVLSRRPKEVPSMINLLAQSYHAHVRAGAALAIGISCAGTGNSEAIEVLKPLLNDNEDAVTQNAMIAMAMVLMQQSDARVPYVKEFRTFLRQMTSRRRQEMLIFGTCCAWGILNAGGRNVVISCNSLRGENSVSATVGLAMFCNHFFWHPLALMLPLSFHPTSIIGLDENLNVVNWRMRCNAPKADFDYPPDFQEESKKQMAMPVKLSISGQQTQQQQQFFDESDSDKSDEKSDEEGDKNCQIIENMSRVTLSQLPYIDIEYEKSYTPIIGHVTHGFIMLKKNTK</sequence>
<dbReference type="EMBL" id="DS114016">
    <property type="protein sequence ID" value="EAX91699.1"/>
    <property type="molecule type" value="Genomic_DNA"/>
</dbReference>
<evidence type="ECO:0000259" key="4">
    <source>
        <dbReference type="Pfam" id="PF18004"/>
    </source>
</evidence>
<reference evidence="5" key="1">
    <citation type="submission" date="2006-10" db="EMBL/GenBank/DDBJ databases">
        <authorList>
            <person name="Amadeo P."/>
            <person name="Zhao Q."/>
            <person name="Wortman J."/>
            <person name="Fraser-Liggett C."/>
            <person name="Carlton J."/>
        </authorList>
    </citation>
    <scope>NUCLEOTIDE SEQUENCE</scope>
    <source>
        <strain evidence="5">G3</strain>
    </source>
</reference>
<dbReference type="PANTHER" id="PTHR10943:SF2">
    <property type="entry name" value="26S PROTEASOME NON-ATPASE REGULATORY SUBUNIT 1"/>
    <property type="match status" value="1"/>
</dbReference>
<dbReference type="VEuPathDB" id="TrichDB:TVAG_327080"/>
<dbReference type="Proteomes" id="UP000001542">
    <property type="component" value="Unassembled WGS sequence"/>
</dbReference>
<dbReference type="GO" id="GO:0043161">
    <property type="term" value="P:proteasome-mediated ubiquitin-dependent protein catabolic process"/>
    <property type="evidence" value="ECO:0000318"/>
    <property type="project" value="GO_Central"/>
</dbReference>
<proteinExistence type="predicted"/>
<evidence type="ECO:0000256" key="3">
    <source>
        <dbReference type="SAM" id="MobiDB-lite"/>
    </source>
</evidence>
<dbReference type="InterPro" id="IPR016024">
    <property type="entry name" value="ARM-type_fold"/>
</dbReference>
<dbReference type="FunCoup" id="A2FTR0">
    <property type="interactions" value="1035"/>
</dbReference>
<dbReference type="InterPro" id="IPR011989">
    <property type="entry name" value="ARM-like"/>
</dbReference>
<dbReference type="SUPFAM" id="SSF48371">
    <property type="entry name" value="ARM repeat"/>
    <property type="match status" value="1"/>
</dbReference>
<dbReference type="KEGG" id="tva:4749401"/>
<reference evidence="5" key="2">
    <citation type="journal article" date="2007" name="Science">
        <title>Draft genome sequence of the sexually transmitted pathogen Trichomonas vaginalis.</title>
        <authorList>
            <person name="Carlton J.M."/>
            <person name="Hirt R.P."/>
            <person name="Silva J.C."/>
            <person name="Delcher A.L."/>
            <person name="Schatz M."/>
            <person name="Zhao Q."/>
            <person name="Wortman J.R."/>
            <person name="Bidwell S.L."/>
            <person name="Alsmark U.C.M."/>
            <person name="Besteiro S."/>
            <person name="Sicheritz-Ponten T."/>
            <person name="Noel C.J."/>
            <person name="Dacks J.B."/>
            <person name="Foster P.G."/>
            <person name="Simillion C."/>
            <person name="Van de Peer Y."/>
            <person name="Miranda-Saavedra D."/>
            <person name="Barton G.J."/>
            <person name="Westrop G.D."/>
            <person name="Mueller S."/>
            <person name="Dessi D."/>
            <person name="Fiori P.L."/>
            <person name="Ren Q."/>
            <person name="Paulsen I."/>
            <person name="Zhang H."/>
            <person name="Bastida-Corcuera F.D."/>
            <person name="Simoes-Barbosa A."/>
            <person name="Brown M.T."/>
            <person name="Hayes R.D."/>
            <person name="Mukherjee M."/>
            <person name="Okumura C.Y."/>
            <person name="Schneider R."/>
            <person name="Smith A.J."/>
            <person name="Vanacova S."/>
            <person name="Villalvazo M."/>
            <person name="Haas B.J."/>
            <person name="Pertea M."/>
            <person name="Feldblyum T.V."/>
            <person name="Utterback T.R."/>
            <person name="Shu C.L."/>
            <person name="Osoegawa K."/>
            <person name="de Jong P.J."/>
            <person name="Hrdy I."/>
            <person name="Horvathova L."/>
            <person name="Zubacova Z."/>
            <person name="Dolezal P."/>
            <person name="Malik S.B."/>
            <person name="Logsdon J.M. Jr."/>
            <person name="Henze K."/>
            <person name="Gupta A."/>
            <person name="Wang C.C."/>
            <person name="Dunne R.L."/>
            <person name="Upcroft J.A."/>
            <person name="Upcroft P."/>
            <person name="White O."/>
            <person name="Salzberg S.L."/>
            <person name="Tang P."/>
            <person name="Chiu C.-H."/>
            <person name="Lee Y.-S."/>
            <person name="Embley T.M."/>
            <person name="Coombs G.H."/>
            <person name="Mottram J.C."/>
            <person name="Tachezy J."/>
            <person name="Fraser-Liggett C.M."/>
            <person name="Johnson P.J."/>
        </authorList>
    </citation>
    <scope>NUCLEOTIDE SEQUENCE [LARGE SCALE GENOMIC DNA]</scope>
    <source>
        <strain evidence="5">G3</strain>
    </source>
</reference>
<dbReference type="GO" id="GO:0008540">
    <property type="term" value="C:proteasome regulatory particle, base subcomplex"/>
    <property type="evidence" value="ECO:0000318"/>
    <property type="project" value="GO_Central"/>
</dbReference>
<dbReference type="GO" id="GO:0034515">
    <property type="term" value="C:proteasome storage granule"/>
    <property type="evidence" value="ECO:0000318"/>
    <property type="project" value="GO_Central"/>
</dbReference>
<keyword evidence="2 5" id="KW-0647">Proteasome</keyword>
<dbReference type="InParanoid" id="A2FTR0"/>
<dbReference type="Gene3D" id="1.25.10.10">
    <property type="entry name" value="Leucine-rich Repeat Variant"/>
    <property type="match status" value="1"/>
</dbReference>
<dbReference type="SMR" id="A2FTR0"/>
<dbReference type="OrthoDB" id="261572at2759"/>
<accession>A2FTR0</accession>